<dbReference type="SMART" id="SM00342">
    <property type="entry name" value="HTH_ARAC"/>
    <property type="match status" value="1"/>
</dbReference>
<keyword evidence="1" id="KW-0805">Transcription regulation</keyword>
<dbReference type="Gene3D" id="2.60.120.10">
    <property type="entry name" value="Jelly Rolls"/>
    <property type="match status" value="1"/>
</dbReference>
<dbReference type="SUPFAM" id="SSF51215">
    <property type="entry name" value="Regulatory protein AraC"/>
    <property type="match status" value="1"/>
</dbReference>
<dbReference type="InterPro" id="IPR037923">
    <property type="entry name" value="HTH-like"/>
</dbReference>
<feature type="domain" description="HTH araC/xylS-type" evidence="4">
    <location>
        <begin position="174"/>
        <end position="272"/>
    </location>
</feature>
<sequence length="279" mass="30583">MDFPVDHLSGALQVVQLEDFAAGAAAERGARAPHRHGYHELLWTRRGEGTHAVDGEAFPIRPGTLTVIGQGRVHVLERAVFSGAVVRFESELVLDAPAWLVGGRGALTVEVPPSSVAGLEATIAILGAEAARPADVRSAELVRHFLSALLLWIERWYEGAHAERGDDADVALYRRFVALLERSFAAHHDAAWYADELAVPAAALSRTLATVTGQTTKQLITGRVMLEAARLLRFTDLAVGEVSYRTGFEDQLYFSRAFKRRYGVAPRSYRDLHRHPSNA</sequence>
<dbReference type="Proteomes" id="UP001147653">
    <property type="component" value="Unassembled WGS sequence"/>
</dbReference>
<dbReference type="GO" id="GO:0043565">
    <property type="term" value="F:sequence-specific DNA binding"/>
    <property type="evidence" value="ECO:0007669"/>
    <property type="project" value="InterPro"/>
</dbReference>
<comment type="caution">
    <text evidence="5">The sequence shown here is derived from an EMBL/GenBank/DDBJ whole genome shotgun (WGS) entry which is preliminary data.</text>
</comment>
<reference evidence="5" key="1">
    <citation type="submission" date="2022-10" db="EMBL/GenBank/DDBJ databases">
        <title>The WGS of Solirubrobacter phytolaccae KCTC 29190.</title>
        <authorList>
            <person name="Jiang Z."/>
        </authorList>
    </citation>
    <scope>NUCLEOTIDE SEQUENCE</scope>
    <source>
        <strain evidence="5">KCTC 29190</strain>
    </source>
</reference>
<protein>
    <submittedName>
        <fullName evidence="5">AraC family transcriptional regulator</fullName>
    </submittedName>
</protein>
<keyword evidence="2" id="KW-0238">DNA-binding</keyword>
<evidence type="ECO:0000313" key="5">
    <source>
        <dbReference type="EMBL" id="MDA0182063.1"/>
    </source>
</evidence>
<dbReference type="RefSeq" id="WP_270026422.1">
    <property type="nucleotide sequence ID" value="NZ_JAPDDP010000030.1"/>
</dbReference>
<dbReference type="PROSITE" id="PS01124">
    <property type="entry name" value="HTH_ARAC_FAMILY_2"/>
    <property type="match status" value="1"/>
</dbReference>
<dbReference type="InterPro" id="IPR018060">
    <property type="entry name" value="HTH_AraC"/>
</dbReference>
<dbReference type="PANTHER" id="PTHR43280:SF32">
    <property type="entry name" value="TRANSCRIPTIONAL REGULATORY PROTEIN"/>
    <property type="match status" value="1"/>
</dbReference>
<dbReference type="SUPFAM" id="SSF46689">
    <property type="entry name" value="Homeodomain-like"/>
    <property type="match status" value="1"/>
</dbReference>
<accession>A0A9X3N936</accession>
<dbReference type="InterPro" id="IPR003313">
    <property type="entry name" value="AraC-bd"/>
</dbReference>
<dbReference type="GO" id="GO:0003700">
    <property type="term" value="F:DNA-binding transcription factor activity"/>
    <property type="evidence" value="ECO:0007669"/>
    <property type="project" value="InterPro"/>
</dbReference>
<dbReference type="InterPro" id="IPR020449">
    <property type="entry name" value="Tscrpt_reg_AraC-type_HTH"/>
</dbReference>
<dbReference type="PANTHER" id="PTHR43280">
    <property type="entry name" value="ARAC-FAMILY TRANSCRIPTIONAL REGULATOR"/>
    <property type="match status" value="1"/>
</dbReference>
<dbReference type="EMBL" id="JAPDDP010000030">
    <property type="protein sequence ID" value="MDA0182063.1"/>
    <property type="molecule type" value="Genomic_DNA"/>
</dbReference>
<dbReference type="InterPro" id="IPR009057">
    <property type="entry name" value="Homeodomain-like_sf"/>
</dbReference>
<evidence type="ECO:0000256" key="2">
    <source>
        <dbReference type="ARBA" id="ARBA00023125"/>
    </source>
</evidence>
<proteinExistence type="predicted"/>
<keyword evidence="3" id="KW-0804">Transcription</keyword>
<dbReference type="PRINTS" id="PR00032">
    <property type="entry name" value="HTHARAC"/>
</dbReference>
<evidence type="ECO:0000256" key="1">
    <source>
        <dbReference type="ARBA" id="ARBA00023015"/>
    </source>
</evidence>
<keyword evidence="6" id="KW-1185">Reference proteome</keyword>
<dbReference type="InterPro" id="IPR014710">
    <property type="entry name" value="RmlC-like_jellyroll"/>
</dbReference>
<organism evidence="5 6">
    <name type="scientific">Solirubrobacter phytolaccae</name>
    <dbReference type="NCBI Taxonomy" id="1404360"/>
    <lineage>
        <taxon>Bacteria</taxon>
        <taxon>Bacillati</taxon>
        <taxon>Actinomycetota</taxon>
        <taxon>Thermoleophilia</taxon>
        <taxon>Solirubrobacterales</taxon>
        <taxon>Solirubrobacteraceae</taxon>
        <taxon>Solirubrobacter</taxon>
    </lineage>
</organism>
<dbReference type="AlphaFoldDB" id="A0A9X3N936"/>
<dbReference type="Pfam" id="PF12833">
    <property type="entry name" value="HTH_18"/>
    <property type="match status" value="1"/>
</dbReference>
<name>A0A9X3N936_9ACTN</name>
<evidence type="ECO:0000259" key="4">
    <source>
        <dbReference type="PROSITE" id="PS01124"/>
    </source>
</evidence>
<dbReference type="Gene3D" id="1.10.10.60">
    <property type="entry name" value="Homeodomain-like"/>
    <property type="match status" value="1"/>
</dbReference>
<gene>
    <name evidence="5" type="ORF">OJ997_17290</name>
</gene>
<evidence type="ECO:0000313" key="6">
    <source>
        <dbReference type="Proteomes" id="UP001147653"/>
    </source>
</evidence>
<dbReference type="Pfam" id="PF02311">
    <property type="entry name" value="AraC_binding"/>
    <property type="match status" value="1"/>
</dbReference>
<evidence type="ECO:0000256" key="3">
    <source>
        <dbReference type="ARBA" id="ARBA00023163"/>
    </source>
</evidence>